<dbReference type="PANTHER" id="PTHR14094:SF9">
    <property type="entry name" value="SIGNAL RECOGNITION PARTICLE SUBUNIT SRP72"/>
    <property type="match status" value="1"/>
</dbReference>
<dbReference type="InterPro" id="IPR011990">
    <property type="entry name" value="TPR-like_helical_dom_sf"/>
</dbReference>
<feature type="compositionally biased region" description="Polar residues" evidence="11">
    <location>
        <begin position="564"/>
        <end position="573"/>
    </location>
</feature>
<dbReference type="Proteomes" id="UP000694941">
    <property type="component" value="Unplaced"/>
</dbReference>
<gene>
    <name evidence="14" type="primary">LOC106466347</name>
</gene>
<keyword evidence="6" id="KW-0256">Endoplasmic reticulum</keyword>
<dbReference type="Pfam" id="PF04733">
    <property type="entry name" value="Coatomer_E"/>
    <property type="match status" value="1"/>
</dbReference>
<reference evidence="14" key="1">
    <citation type="submission" date="2025-08" db="UniProtKB">
        <authorList>
            <consortium name="RefSeq"/>
        </authorList>
    </citation>
    <scope>IDENTIFICATION</scope>
    <source>
        <tissue evidence="14">Muscle</tissue>
    </source>
</reference>
<feature type="compositionally biased region" description="Basic residues" evidence="11">
    <location>
        <begin position="676"/>
        <end position="685"/>
    </location>
</feature>
<evidence type="ECO:0000256" key="11">
    <source>
        <dbReference type="SAM" id="MobiDB-lite"/>
    </source>
</evidence>
<evidence type="ECO:0000256" key="10">
    <source>
        <dbReference type="SAM" id="Coils"/>
    </source>
</evidence>
<keyword evidence="7 9" id="KW-0733">Signal recognition particle</keyword>
<comment type="function">
    <text evidence="9">Component of the signal recognition particle (SRP) complex, a ribonucleoprotein complex that mediates the cotranslational targeting of secretory and membrane proteins to the endoplasmic reticulum (ER).</text>
</comment>
<organism evidence="13 14">
    <name type="scientific">Limulus polyphemus</name>
    <name type="common">Atlantic horseshoe crab</name>
    <dbReference type="NCBI Taxonomy" id="6850"/>
    <lineage>
        <taxon>Eukaryota</taxon>
        <taxon>Metazoa</taxon>
        <taxon>Ecdysozoa</taxon>
        <taxon>Arthropoda</taxon>
        <taxon>Chelicerata</taxon>
        <taxon>Merostomata</taxon>
        <taxon>Xiphosura</taxon>
        <taxon>Limulidae</taxon>
        <taxon>Limulus</taxon>
    </lineage>
</organism>
<dbReference type="InterPro" id="IPR013699">
    <property type="entry name" value="Signal_recog_part_SRP72_RNA-bd"/>
</dbReference>
<keyword evidence="10" id="KW-0175">Coiled coil</keyword>
<keyword evidence="13" id="KW-1185">Reference proteome</keyword>
<sequence>MNFLVFGREDINHIPDSEHSMGRIGIDLNHLNDNSLVDMVQCLDGQRRNPGGLVIAINVNGFLQENPDDAKAFHCKIVCLIHLSKFDIAIKTIEKNSKLSESLNFEKAYCLYRLNKIKEAWALLKDEKDASFKIKELTAQVLYRLEKYEKCFEAYKELVKNSEDDFEEERETNLAAVIASLSEKTGKEVKNPPQLREHTYELCYNKACILVGEKMFGDALEKLKKAENLCRQALEEDEVPEEEIEDEVGIIVTQMSYCLQQQGKSEQALKQYNCILKQRPTDMSVAAVASNNIVTLNKDQNVFDSKKKIKIATGDGLESKMTNMQRKAIALNHCLLLYHTNQSDLCRKQLDKLAKSFPESSSDVILLQAAIYSREKQVPKAIELLKGFAASNPAESLHVSFVLVQLLLTQGHVNEACDILKSLDVSHKPGIVSALVTLYLNLEDKDSASKVLQDAINWYKENQPKSSNLGVLLQEGSKFYLRNNQMQKAAELLEDLRQSNPRDPRTLAQLISAYSQFNPSKAREISRDLPPVGDMSEAIDVNFLETASWSMGAKYVKKGGKTEVSPSAQSNDTVIKKRHKKKKKGKLPKNYDPNVDPDPERWLPRRERSTYKKRKDRRGAGGGIGKGTQGAVGGAGEIDVSKINASPRPGSVTTSPAGGAMTSPQGPRQQRPQPAQKKKKKGGRR</sequence>
<feature type="region of interest" description="Disordered" evidence="11">
    <location>
        <begin position="558"/>
        <end position="685"/>
    </location>
</feature>
<dbReference type="PANTHER" id="PTHR14094">
    <property type="entry name" value="SIGNAL RECOGNITION PARTICLE 72"/>
    <property type="match status" value="1"/>
</dbReference>
<dbReference type="InterPro" id="IPR019734">
    <property type="entry name" value="TPR_rpt"/>
</dbReference>
<evidence type="ECO:0000313" key="13">
    <source>
        <dbReference type="Proteomes" id="UP000694941"/>
    </source>
</evidence>
<dbReference type="RefSeq" id="XP_022250049.1">
    <property type="nucleotide sequence ID" value="XM_022394341.1"/>
</dbReference>
<name>A0ABM1T2E3_LIMPO</name>
<evidence type="ECO:0000256" key="7">
    <source>
        <dbReference type="ARBA" id="ARBA00023135"/>
    </source>
</evidence>
<feature type="domain" description="Signal recognition particle SRP72 subunit RNA-binding" evidence="12">
    <location>
        <begin position="561"/>
        <end position="613"/>
    </location>
</feature>
<accession>A0ABM1T2E3</accession>
<protein>
    <recommendedName>
        <fullName evidence="4 9">Signal recognition particle subunit SRP72</fullName>
    </recommendedName>
</protein>
<dbReference type="PIRSF" id="PIRSF038922">
    <property type="entry name" value="SRP72"/>
    <property type="match status" value="1"/>
</dbReference>
<evidence type="ECO:0000256" key="3">
    <source>
        <dbReference type="ARBA" id="ARBA00007676"/>
    </source>
</evidence>
<dbReference type="InterPro" id="IPR026270">
    <property type="entry name" value="SRP72"/>
</dbReference>
<evidence type="ECO:0000256" key="1">
    <source>
        <dbReference type="ARBA" id="ARBA00004240"/>
    </source>
</evidence>
<evidence type="ECO:0000256" key="9">
    <source>
        <dbReference type="PIRNR" id="PIRNR038922"/>
    </source>
</evidence>
<dbReference type="SMART" id="SM00028">
    <property type="entry name" value="TPR"/>
    <property type="match status" value="4"/>
</dbReference>
<dbReference type="SUPFAM" id="SSF48452">
    <property type="entry name" value="TPR-like"/>
    <property type="match status" value="1"/>
</dbReference>
<dbReference type="Pfam" id="PF08492">
    <property type="entry name" value="SRP72"/>
    <property type="match status" value="1"/>
</dbReference>
<evidence type="ECO:0000256" key="6">
    <source>
        <dbReference type="ARBA" id="ARBA00022824"/>
    </source>
</evidence>
<feature type="compositionally biased region" description="Basic and acidic residues" evidence="11">
    <location>
        <begin position="598"/>
        <end position="610"/>
    </location>
</feature>
<dbReference type="InterPro" id="IPR031545">
    <property type="entry name" value="SRP72_TPR-like"/>
</dbReference>
<feature type="compositionally biased region" description="Basic residues" evidence="11">
    <location>
        <begin position="576"/>
        <end position="587"/>
    </location>
</feature>
<dbReference type="Gene3D" id="1.25.40.10">
    <property type="entry name" value="Tetratricopeptide repeat domain"/>
    <property type="match status" value="2"/>
</dbReference>
<feature type="compositionally biased region" description="Gly residues" evidence="11">
    <location>
        <begin position="620"/>
        <end position="636"/>
    </location>
</feature>
<evidence type="ECO:0000256" key="8">
    <source>
        <dbReference type="ARBA" id="ARBA00023274"/>
    </source>
</evidence>
<evidence type="ECO:0000256" key="4">
    <source>
        <dbReference type="ARBA" id="ARBA00018350"/>
    </source>
</evidence>
<feature type="coiled-coil region" evidence="10">
    <location>
        <begin position="145"/>
        <end position="172"/>
    </location>
</feature>
<keyword evidence="5 9" id="KW-0963">Cytoplasm</keyword>
<feature type="compositionally biased region" description="Low complexity" evidence="11">
    <location>
        <begin position="664"/>
        <end position="675"/>
    </location>
</feature>
<evidence type="ECO:0000259" key="12">
    <source>
        <dbReference type="Pfam" id="PF08492"/>
    </source>
</evidence>
<keyword evidence="8 9" id="KW-0687">Ribonucleoprotein</keyword>
<comment type="subcellular location">
    <subcellularLocation>
        <location evidence="2 9">Cytoplasm</location>
    </subcellularLocation>
    <subcellularLocation>
        <location evidence="1">Endoplasmic reticulum</location>
    </subcellularLocation>
</comment>
<evidence type="ECO:0000313" key="14">
    <source>
        <dbReference type="RefSeq" id="XP_022250049.1"/>
    </source>
</evidence>
<dbReference type="GeneID" id="106466347"/>
<comment type="similarity">
    <text evidence="3 9">Belongs to the SRP72 family.</text>
</comment>
<dbReference type="Pfam" id="PF17004">
    <property type="entry name" value="SRP_TPR_like"/>
    <property type="match status" value="1"/>
</dbReference>
<proteinExistence type="inferred from homology"/>
<evidence type="ECO:0000256" key="5">
    <source>
        <dbReference type="ARBA" id="ARBA00022490"/>
    </source>
</evidence>
<evidence type="ECO:0000256" key="2">
    <source>
        <dbReference type="ARBA" id="ARBA00004496"/>
    </source>
</evidence>